<dbReference type="SUPFAM" id="SSF55729">
    <property type="entry name" value="Acyl-CoA N-acyltransferases (Nat)"/>
    <property type="match status" value="1"/>
</dbReference>
<dbReference type="STRING" id="337451.A0A443NZJ2"/>
<dbReference type="PANTHER" id="PTHR47443:SF3">
    <property type="entry name" value="GCN5-RELATED N-ACETYLTRANSFERASE 4, CHLOROPLASTIC"/>
    <property type="match status" value="1"/>
</dbReference>
<dbReference type="Proteomes" id="UP000283530">
    <property type="component" value="Unassembled WGS sequence"/>
</dbReference>
<gene>
    <name evidence="2" type="ORF">CKAN_01273500</name>
</gene>
<accession>A0A443NZJ2</accession>
<dbReference type="InterPro" id="IPR016181">
    <property type="entry name" value="Acyl_CoA_acyltransferase"/>
</dbReference>
<evidence type="ECO:0000313" key="3">
    <source>
        <dbReference type="Proteomes" id="UP000283530"/>
    </source>
</evidence>
<dbReference type="Pfam" id="PF00583">
    <property type="entry name" value="Acetyltransf_1"/>
    <property type="match status" value="1"/>
</dbReference>
<reference evidence="2 3" key="1">
    <citation type="journal article" date="2019" name="Nat. Plants">
        <title>Stout camphor tree genome fills gaps in understanding of flowering plant genome evolution.</title>
        <authorList>
            <person name="Chaw S.M."/>
            <person name="Liu Y.C."/>
            <person name="Wu Y.W."/>
            <person name="Wang H.Y."/>
            <person name="Lin C.I."/>
            <person name="Wu C.S."/>
            <person name="Ke H.M."/>
            <person name="Chang L.Y."/>
            <person name="Hsu C.Y."/>
            <person name="Yang H.T."/>
            <person name="Sudianto E."/>
            <person name="Hsu M.H."/>
            <person name="Wu K.P."/>
            <person name="Wang L.N."/>
            <person name="Leebens-Mack J.H."/>
            <person name="Tsai I.J."/>
        </authorList>
    </citation>
    <scope>NUCLEOTIDE SEQUENCE [LARGE SCALE GENOMIC DNA]</scope>
    <source>
        <strain evidence="3">cv. Chaw 1501</strain>
        <tissue evidence="2">Young leaves</tissue>
    </source>
</reference>
<dbReference type="PANTHER" id="PTHR47443">
    <property type="entry name" value="ACYL-COA N-ACYLTRANSFERASES (NAT) SUPERFAMILY PROTEIN"/>
    <property type="match status" value="1"/>
</dbReference>
<evidence type="ECO:0000259" key="1">
    <source>
        <dbReference type="PROSITE" id="PS51186"/>
    </source>
</evidence>
<dbReference type="OrthoDB" id="249099at2759"/>
<proteinExistence type="predicted"/>
<dbReference type="Gene3D" id="3.40.630.30">
    <property type="match status" value="1"/>
</dbReference>
<sequence>MQTVPMGISSTTPSLTHHPLSNRFFSLPPTLSSPTGLYNPSSKSGMQRASQAAELFPTLSPEVVVREARLEDSWEVAETHCSTFFPNYSFPLDLMLRINRVVSLISGFSVPKGCIKTCLVAVVGSSILDFFFGNENLKAGSSEGEFCFNKGSVAGILTVDTVAEFLPRKGPLGKRRTGIAYISNLAVGRRHRRKGIARRLMVKAESLAKSWGCHAIALHCEANNQAAMQLYLGQGFRCIKVPENAKWPRPRTSPDIQFNFLMKLLTTNHPTTI</sequence>
<dbReference type="EMBL" id="QPKB01000004">
    <property type="protein sequence ID" value="RWR83954.1"/>
    <property type="molecule type" value="Genomic_DNA"/>
</dbReference>
<dbReference type="AlphaFoldDB" id="A0A443NZJ2"/>
<dbReference type="GO" id="GO:0009507">
    <property type="term" value="C:chloroplast"/>
    <property type="evidence" value="ECO:0007669"/>
    <property type="project" value="TreeGrafter"/>
</dbReference>
<evidence type="ECO:0000313" key="2">
    <source>
        <dbReference type="EMBL" id="RWR83954.1"/>
    </source>
</evidence>
<dbReference type="GO" id="GO:0008080">
    <property type="term" value="F:N-acetyltransferase activity"/>
    <property type="evidence" value="ECO:0007669"/>
    <property type="project" value="TreeGrafter"/>
</dbReference>
<dbReference type="InterPro" id="IPR000182">
    <property type="entry name" value="GNAT_dom"/>
</dbReference>
<feature type="domain" description="N-acetyltransferase" evidence="1">
    <location>
        <begin position="63"/>
        <end position="267"/>
    </location>
</feature>
<protein>
    <submittedName>
        <fullName evidence="2">Putative N-acetyltransferase</fullName>
    </submittedName>
</protein>
<keyword evidence="2" id="KW-0808">Transferase</keyword>
<keyword evidence="3" id="KW-1185">Reference proteome</keyword>
<dbReference type="PROSITE" id="PS51186">
    <property type="entry name" value="GNAT"/>
    <property type="match status" value="1"/>
</dbReference>
<comment type="caution">
    <text evidence="2">The sequence shown here is derived from an EMBL/GenBank/DDBJ whole genome shotgun (WGS) entry which is preliminary data.</text>
</comment>
<dbReference type="CDD" id="cd04301">
    <property type="entry name" value="NAT_SF"/>
    <property type="match status" value="1"/>
</dbReference>
<name>A0A443NZJ2_9MAGN</name>
<organism evidence="2 3">
    <name type="scientific">Cinnamomum micranthum f. kanehirae</name>
    <dbReference type="NCBI Taxonomy" id="337451"/>
    <lineage>
        <taxon>Eukaryota</taxon>
        <taxon>Viridiplantae</taxon>
        <taxon>Streptophyta</taxon>
        <taxon>Embryophyta</taxon>
        <taxon>Tracheophyta</taxon>
        <taxon>Spermatophyta</taxon>
        <taxon>Magnoliopsida</taxon>
        <taxon>Magnoliidae</taxon>
        <taxon>Laurales</taxon>
        <taxon>Lauraceae</taxon>
        <taxon>Cinnamomum</taxon>
    </lineage>
</organism>